<feature type="signal peptide" evidence="2">
    <location>
        <begin position="1"/>
        <end position="22"/>
    </location>
</feature>
<dbReference type="InterPro" id="IPR016187">
    <property type="entry name" value="CTDL_fold"/>
</dbReference>
<name>A0A2T7PEF9_POMCA</name>
<proteinExistence type="predicted"/>
<sequence>MALVYVLFTLILGAHRLPRLSAQVLESRGEPPATTDRKLLVNKMLSTGSDAVRLTCGHFTSLGFPAVSAVWKDPQGKIIPSEGFKEQVFYLDLPLSSAVSGNYCCHLDCRAHDFAVWTESPLRQWRARCTCQTDTVEEVRKVDCPSLDSFSHLQQQVLDMAASLRELQELESTANSSREALETRLEQMSRAMNDHQNRTDKHYADFEKESKETLADLQTQMDNKLARVEGKLTLKVSELATTTAENLTRSAQDLSSLEVRSASEMSELKSNLSTIQDTLTSHVTSTSQLHDSLRSDVAKLIRTTQSLKSGISFNERCIKVSNDSVDYQTAKANCLYEEAHLVILTSRDVDGPVLRGVLTASGITLPSPPAYLFFWVGADDMSTEGSFVWNDGSPLLTSSSLWYTDEPNNSGDNEDCVQIKNLCLLHEVVFFTPDTGGRKRTDIGNSSYGRNGCGLHVIILYLGTISLLARKDTRGNILPSDGFEEQVFYLDLPLSSAVSGDYCCHLDCRAPDFCCLDPQSPLRQCAPVHVQTDTVEEVRKVDCPSLDSFSRLQQQVLDLAASLRELQESESQSGVATIAQLVQRQAKCDQLDVYMTRVEDLEKETKKKIDELETTMGDKLSTIERNVSLQLLDLTTIMPEDLTDYYQALASLDLKTTAQITALEQNVSDIKDALTSHVTNSTQSIADAWSDVVALFKTTESLKDSKFNVPKKSGDMLGTSPFDPCCAFGVCEGNV</sequence>
<keyword evidence="1" id="KW-0175">Coiled coil</keyword>
<comment type="caution">
    <text evidence="4">The sequence shown here is derived from an EMBL/GenBank/DDBJ whole genome shotgun (WGS) entry which is preliminary data.</text>
</comment>
<feature type="coiled-coil region" evidence="1">
    <location>
        <begin position="549"/>
        <end position="615"/>
    </location>
</feature>
<dbReference type="OrthoDB" id="6116695at2759"/>
<dbReference type="PANTHER" id="PTHR22801:SF63">
    <property type="entry name" value="C-TYPE LECTIN DOMAIN-CONTAINING PROTEIN"/>
    <property type="match status" value="1"/>
</dbReference>
<dbReference type="Pfam" id="PF00059">
    <property type="entry name" value="Lectin_C"/>
    <property type="match status" value="1"/>
</dbReference>
<evidence type="ECO:0000313" key="4">
    <source>
        <dbReference type="EMBL" id="PVD31800.1"/>
    </source>
</evidence>
<feature type="chain" id="PRO_5015575570" description="C-type lectin domain-containing protein" evidence="2">
    <location>
        <begin position="23"/>
        <end position="735"/>
    </location>
</feature>
<dbReference type="EMBL" id="PZQS01000004">
    <property type="protein sequence ID" value="PVD31800.1"/>
    <property type="molecule type" value="Genomic_DNA"/>
</dbReference>
<dbReference type="InterPro" id="IPR016186">
    <property type="entry name" value="C-type_lectin-like/link_sf"/>
</dbReference>
<dbReference type="SUPFAM" id="SSF56436">
    <property type="entry name" value="C-type lectin-like"/>
    <property type="match status" value="1"/>
</dbReference>
<dbReference type="Proteomes" id="UP000245119">
    <property type="component" value="Linkage Group LG4"/>
</dbReference>
<dbReference type="SMART" id="SM00034">
    <property type="entry name" value="CLECT"/>
    <property type="match status" value="1"/>
</dbReference>
<keyword evidence="2" id="KW-0732">Signal</keyword>
<protein>
    <recommendedName>
        <fullName evidence="3">C-type lectin domain-containing protein</fullName>
    </recommendedName>
</protein>
<evidence type="ECO:0000313" key="5">
    <source>
        <dbReference type="Proteomes" id="UP000245119"/>
    </source>
</evidence>
<gene>
    <name evidence="4" type="ORF">C0Q70_07218</name>
</gene>
<dbReference type="PROSITE" id="PS50041">
    <property type="entry name" value="C_TYPE_LECTIN_2"/>
    <property type="match status" value="1"/>
</dbReference>
<dbReference type="InterPro" id="IPR001304">
    <property type="entry name" value="C-type_lectin-like"/>
</dbReference>
<evidence type="ECO:0000256" key="2">
    <source>
        <dbReference type="SAM" id="SignalP"/>
    </source>
</evidence>
<feature type="domain" description="C-type lectin" evidence="3">
    <location>
        <begin position="313"/>
        <end position="419"/>
    </location>
</feature>
<evidence type="ECO:0000256" key="1">
    <source>
        <dbReference type="SAM" id="Coils"/>
    </source>
</evidence>
<dbReference type="InterPro" id="IPR050801">
    <property type="entry name" value="Ca-Dep_Lectins_ImmuneDev"/>
</dbReference>
<keyword evidence="5" id="KW-1185">Reference proteome</keyword>
<dbReference type="PANTHER" id="PTHR22801">
    <property type="entry name" value="LITHOSTATHINE"/>
    <property type="match status" value="1"/>
</dbReference>
<dbReference type="AlphaFoldDB" id="A0A2T7PEF9"/>
<organism evidence="4 5">
    <name type="scientific">Pomacea canaliculata</name>
    <name type="common">Golden apple snail</name>
    <dbReference type="NCBI Taxonomy" id="400727"/>
    <lineage>
        <taxon>Eukaryota</taxon>
        <taxon>Metazoa</taxon>
        <taxon>Spiralia</taxon>
        <taxon>Lophotrochozoa</taxon>
        <taxon>Mollusca</taxon>
        <taxon>Gastropoda</taxon>
        <taxon>Caenogastropoda</taxon>
        <taxon>Architaenioglossa</taxon>
        <taxon>Ampullarioidea</taxon>
        <taxon>Ampullariidae</taxon>
        <taxon>Pomacea</taxon>
    </lineage>
</organism>
<reference evidence="4 5" key="1">
    <citation type="submission" date="2018-04" db="EMBL/GenBank/DDBJ databases">
        <title>The genome of golden apple snail Pomacea canaliculata provides insight into stress tolerance and invasive adaptation.</title>
        <authorList>
            <person name="Liu C."/>
            <person name="Liu B."/>
            <person name="Ren Y."/>
            <person name="Zhang Y."/>
            <person name="Wang H."/>
            <person name="Li S."/>
            <person name="Jiang F."/>
            <person name="Yin L."/>
            <person name="Zhang G."/>
            <person name="Qian W."/>
            <person name="Fan W."/>
        </authorList>
    </citation>
    <scope>NUCLEOTIDE SEQUENCE [LARGE SCALE GENOMIC DNA]</scope>
    <source>
        <strain evidence="4">SZHN2017</strain>
        <tissue evidence="4">Muscle</tissue>
    </source>
</reference>
<dbReference type="Gene3D" id="3.10.100.10">
    <property type="entry name" value="Mannose-Binding Protein A, subunit A"/>
    <property type="match status" value="1"/>
</dbReference>
<accession>A0A2T7PEF9</accession>
<evidence type="ECO:0000259" key="3">
    <source>
        <dbReference type="PROSITE" id="PS50041"/>
    </source>
</evidence>
<feature type="coiled-coil region" evidence="1">
    <location>
        <begin position="153"/>
        <end position="227"/>
    </location>
</feature>